<proteinExistence type="inferred from homology"/>
<evidence type="ECO:0000313" key="4">
    <source>
        <dbReference type="Proteomes" id="UP000001876"/>
    </source>
</evidence>
<dbReference type="Proteomes" id="UP000001876">
    <property type="component" value="Unassembled WGS sequence"/>
</dbReference>
<dbReference type="GO" id="GO:0030527">
    <property type="term" value="F:structural constituent of chromatin"/>
    <property type="evidence" value="ECO:0007669"/>
    <property type="project" value="InterPro"/>
</dbReference>
<dbReference type="OMA" id="SMAPKFK"/>
<accession>C1MI10</accession>
<dbReference type="PANTHER" id="PTHR33175">
    <property type="entry name" value="DNA-BINDING PROTEIN HU"/>
    <property type="match status" value="1"/>
</dbReference>
<dbReference type="SUPFAM" id="SSF47729">
    <property type="entry name" value="IHF-like DNA-binding proteins"/>
    <property type="match status" value="1"/>
</dbReference>
<comment type="similarity">
    <text evidence="2">Belongs to the bacterial histone-like protein family.</text>
</comment>
<keyword evidence="4" id="KW-1185">Reference proteome</keyword>
<protein>
    <submittedName>
        <fullName evidence="3">Predicted protein</fullName>
    </submittedName>
</protein>
<reference evidence="3 4" key="1">
    <citation type="journal article" date="2009" name="Science">
        <title>Green evolution and dynamic adaptations revealed by genomes of the marine picoeukaryotes Micromonas.</title>
        <authorList>
            <person name="Worden A.Z."/>
            <person name="Lee J.H."/>
            <person name="Mock T."/>
            <person name="Rouze P."/>
            <person name="Simmons M.P."/>
            <person name="Aerts A.L."/>
            <person name="Allen A.E."/>
            <person name="Cuvelier M.L."/>
            <person name="Derelle E."/>
            <person name="Everett M.V."/>
            <person name="Foulon E."/>
            <person name="Grimwood J."/>
            <person name="Gundlach H."/>
            <person name="Henrissat B."/>
            <person name="Napoli C."/>
            <person name="McDonald S.M."/>
            <person name="Parker M.S."/>
            <person name="Rombauts S."/>
            <person name="Salamov A."/>
            <person name="Von Dassow P."/>
            <person name="Badger J.H."/>
            <person name="Coutinho P.M."/>
            <person name="Demir E."/>
            <person name="Dubchak I."/>
            <person name="Gentemann C."/>
            <person name="Eikrem W."/>
            <person name="Gready J.E."/>
            <person name="John U."/>
            <person name="Lanier W."/>
            <person name="Lindquist E.A."/>
            <person name="Lucas S."/>
            <person name="Mayer K.F."/>
            <person name="Moreau H."/>
            <person name="Not F."/>
            <person name="Otillar R."/>
            <person name="Panaud O."/>
            <person name="Pangilinan J."/>
            <person name="Paulsen I."/>
            <person name="Piegu B."/>
            <person name="Poliakov A."/>
            <person name="Robbens S."/>
            <person name="Schmutz J."/>
            <person name="Toulza E."/>
            <person name="Wyss T."/>
            <person name="Zelensky A."/>
            <person name="Zhou K."/>
            <person name="Armbrust E.V."/>
            <person name="Bhattacharya D."/>
            <person name="Goodenough U.W."/>
            <person name="Van de Peer Y."/>
            <person name="Grigoriev I.V."/>
        </authorList>
    </citation>
    <scope>NUCLEOTIDE SEQUENCE [LARGE SCALE GENOMIC DNA]</scope>
    <source>
        <strain evidence="3 4">CCMP1545</strain>
    </source>
</reference>
<organism evidence="4">
    <name type="scientific">Micromonas pusilla (strain CCMP1545)</name>
    <name type="common">Picoplanktonic green alga</name>
    <dbReference type="NCBI Taxonomy" id="564608"/>
    <lineage>
        <taxon>Eukaryota</taxon>
        <taxon>Viridiplantae</taxon>
        <taxon>Chlorophyta</taxon>
        <taxon>Mamiellophyceae</taxon>
        <taxon>Mamiellales</taxon>
        <taxon>Mamiellaceae</taxon>
        <taxon>Micromonas</taxon>
    </lineage>
</organism>
<evidence type="ECO:0000256" key="2">
    <source>
        <dbReference type="RuleBase" id="RU003939"/>
    </source>
</evidence>
<dbReference type="RefSeq" id="XP_003055049.1">
    <property type="nucleotide sequence ID" value="XM_003055003.1"/>
</dbReference>
<dbReference type="InterPro" id="IPR010992">
    <property type="entry name" value="IHF-like_DNA-bd_dom_sf"/>
</dbReference>
<keyword evidence="1" id="KW-0238">DNA-binding</keyword>
<dbReference type="PANTHER" id="PTHR33175:SF3">
    <property type="entry name" value="DNA-BINDING PROTEIN HU-BETA"/>
    <property type="match status" value="1"/>
</dbReference>
<dbReference type="EMBL" id="GG663735">
    <property type="protein sequence ID" value="EEH60301.1"/>
    <property type="molecule type" value="Genomic_DNA"/>
</dbReference>
<dbReference type="AlphaFoldDB" id="C1MI10"/>
<dbReference type="SMART" id="SM00411">
    <property type="entry name" value="BHL"/>
    <property type="match status" value="1"/>
</dbReference>
<dbReference type="OrthoDB" id="10261135at2759"/>
<dbReference type="GeneID" id="9681152"/>
<name>C1MI10_MICPC</name>
<evidence type="ECO:0000256" key="1">
    <source>
        <dbReference type="ARBA" id="ARBA00023125"/>
    </source>
</evidence>
<sequence length="132" mass="13753">MFTSLRTALARNASLLTSARGAKTAAKAAPASSTKVGKAWAVDLIKEEVGKVGKAAITKAQAEAALEALIGGIKSSVASGQRVTFQGFGSFTPVTKASRMVQTPKGVKMQLPERKGLRFKISSEFKSAVQGK</sequence>
<dbReference type="Pfam" id="PF00216">
    <property type="entry name" value="Bac_DNA_binding"/>
    <property type="match status" value="1"/>
</dbReference>
<dbReference type="KEGG" id="mpp:MICPUCDRAFT_50393"/>
<evidence type="ECO:0000313" key="3">
    <source>
        <dbReference type="EMBL" id="EEH60301.1"/>
    </source>
</evidence>
<dbReference type="GO" id="GO:0003677">
    <property type="term" value="F:DNA binding"/>
    <property type="evidence" value="ECO:0007669"/>
    <property type="project" value="UniProtKB-KW"/>
</dbReference>
<gene>
    <name evidence="3" type="ORF">MICPUCDRAFT_50393</name>
</gene>
<dbReference type="InterPro" id="IPR000119">
    <property type="entry name" value="Hist_DNA-bd"/>
</dbReference>
<dbReference type="Gene3D" id="4.10.520.10">
    <property type="entry name" value="IHF-like DNA-binding proteins"/>
    <property type="match status" value="1"/>
</dbReference>